<accession>A0A124SNI1</accession>
<comment type="caution">
    <text evidence="1">The sequence shown here is derived from an EMBL/GenBank/DDBJ whole genome shotgun (WGS) entry which is preliminary data.</text>
</comment>
<dbReference type="AlphaFoldDB" id="A0A124SNI1"/>
<protein>
    <submittedName>
        <fullName evidence="1">Uncharacterized protein</fullName>
    </submittedName>
</protein>
<organism evidence="1 2">
    <name type="scientific">Burkholderia cepacia</name>
    <name type="common">Pseudomonas cepacia</name>
    <dbReference type="NCBI Taxonomy" id="292"/>
    <lineage>
        <taxon>Bacteria</taxon>
        <taxon>Pseudomonadati</taxon>
        <taxon>Pseudomonadota</taxon>
        <taxon>Betaproteobacteria</taxon>
        <taxon>Burkholderiales</taxon>
        <taxon>Burkholderiaceae</taxon>
        <taxon>Burkholderia</taxon>
        <taxon>Burkholderia cepacia complex</taxon>
    </lineage>
</organism>
<proteinExistence type="predicted"/>
<reference evidence="1 2" key="1">
    <citation type="submission" date="2015-11" db="EMBL/GenBank/DDBJ databases">
        <title>Expanding the genomic diversity of Burkholderia species for the development of highly accurate diagnostics.</title>
        <authorList>
            <person name="Sahl J."/>
            <person name="Keim P."/>
            <person name="Wagner D."/>
        </authorList>
    </citation>
    <scope>NUCLEOTIDE SEQUENCE [LARGE SCALE GENOMIC DNA]</scope>
    <source>
        <strain evidence="1 2">MSMB1302</strain>
    </source>
</reference>
<name>A0A124SNI1_BURCE</name>
<sequence>MRFLEIADAALLRARECAGLVAEQLALRKLIAPKSTAMNAPVRPLTWWIWRATSSLPVPVSPRISAGGTVDDTGIRPRV</sequence>
<dbReference type="EMBL" id="LOYH01000058">
    <property type="protein sequence ID" value="KVK80972.1"/>
    <property type="molecule type" value="Genomic_DNA"/>
</dbReference>
<dbReference type="Proteomes" id="UP000069001">
    <property type="component" value="Unassembled WGS sequence"/>
</dbReference>
<gene>
    <name evidence="1" type="ORF">WS90_17030</name>
</gene>
<evidence type="ECO:0000313" key="2">
    <source>
        <dbReference type="Proteomes" id="UP000069001"/>
    </source>
</evidence>
<evidence type="ECO:0000313" key="1">
    <source>
        <dbReference type="EMBL" id="KVK80972.1"/>
    </source>
</evidence>